<evidence type="ECO:0000313" key="1">
    <source>
        <dbReference type="EMBL" id="JAD87264.1"/>
    </source>
</evidence>
<organism evidence="1">
    <name type="scientific">Arundo donax</name>
    <name type="common">Giant reed</name>
    <name type="synonym">Donax arundinaceus</name>
    <dbReference type="NCBI Taxonomy" id="35708"/>
    <lineage>
        <taxon>Eukaryota</taxon>
        <taxon>Viridiplantae</taxon>
        <taxon>Streptophyta</taxon>
        <taxon>Embryophyta</taxon>
        <taxon>Tracheophyta</taxon>
        <taxon>Spermatophyta</taxon>
        <taxon>Magnoliopsida</taxon>
        <taxon>Liliopsida</taxon>
        <taxon>Poales</taxon>
        <taxon>Poaceae</taxon>
        <taxon>PACMAD clade</taxon>
        <taxon>Arundinoideae</taxon>
        <taxon>Arundineae</taxon>
        <taxon>Arundo</taxon>
    </lineage>
</organism>
<name>A0A0A9DFA3_ARUDO</name>
<proteinExistence type="predicted"/>
<reference evidence="1" key="2">
    <citation type="journal article" date="2015" name="Data Brief">
        <title>Shoot transcriptome of the giant reed, Arundo donax.</title>
        <authorList>
            <person name="Barrero R.A."/>
            <person name="Guerrero F.D."/>
            <person name="Moolhuijzen P."/>
            <person name="Goolsby J.A."/>
            <person name="Tidwell J."/>
            <person name="Bellgard S.E."/>
            <person name="Bellgard M.I."/>
        </authorList>
    </citation>
    <scope>NUCLEOTIDE SEQUENCE</scope>
    <source>
        <tissue evidence="1">Shoot tissue taken approximately 20 cm above the soil surface</tissue>
    </source>
</reference>
<sequence length="63" mass="7209">MTSQPTQRLYKFYPIHSRGRCLSHCSLRLFHQLVVMILNSCHSLITSGKHVPLLTQSHLHAIA</sequence>
<accession>A0A0A9DFA3</accession>
<dbReference type="EMBL" id="GBRH01210631">
    <property type="protein sequence ID" value="JAD87264.1"/>
    <property type="molecule type" value="Transcribed_RNA"/>
</dbReference>
<reference evidence="1" key="1">
    <citation type="submission" date="2014-09" db="EMBL/GenBank/DDBJ databases">
        <authorList>
            <person name="Magalhaes I.L.F."/>
            <person name="Oliveira U."/>
            <person name="Santos F.R."/>
            <person name="Vidigal T.H.D.A."/>
            <person name="Brescovit A.D."/>
            <person name="Santos A.J."/>
        </authorList>
    </citation>
    <scope>NUCLEOTIDE SEQUENCE</scope>
    <source>
        <tissue evidence="1">Shoot tissue taken approximately 20 cm above the soil surface</tissue>
    </source>
</reference>
<dbReference type="AlphaFoldDB" id="A0A0A9DFA3"/>
<protein>
    <submittedName>
        <fullName evidence="1">Uncharacterized protein</fullName>
    </submittedName>
</protein>